<sequence length="312" mass="35212">MDSSWPENLATNRENVIDELVRGREYATQLQFILHEPLGDHGTVPAEDLIVKILRSFTKTLSLLDSSDSGEVSQNPATTNVSSPCFDDRRSENSGESRKSPALKDGRGGYKRRKTSNTCTKVTPNPVDDGHAWRKYGQKEILNAKYPRNYFRCTHKIDQGCQATKQVQRIEEDPPKFRTIYMGHHTCKDTRKASHLILDSTPRGSYFIGFESNIPTKHDHLFPSIKQEHREEIPSDITQNHSSSDYLFSSDLTTFDTSVPTTMLGSDQGDVISGLYSCTTSSRSLDMGFMVGSMDFDNMFHFEDDGFFLAQS</sequence>
<organism evidence="8 9">
    <name type="scientific">Tetracentron sinense</name>
    <name type="common">Spur-leaf</name>
    <dbReference type="NCBI Taxonomy" id="13715"/>
    <lineage>
        <taxon>Eukaryota</taxon>
        <taxon>Viridiplantae</taxon>
        <taxon>Streptophyta</taxon>
        <taxon>Embryophyta</taxon>
        <taxon>Tracheophyta</taxon>
        <taxon>Spermatophyta</taxon>
        <taxon>Magnoliopsida</taxon>
        <taxon>Trochodendrales</taxon>
        <taxon>Trochodendraceae</taxon>
        <taxon>Tetracentron</taxon>
    </lineage>
</organism>
<feature type="domain" description="WRKY" evidence="7">
    <location>
        <begin position="122"/>
        <end position="185"/>
    </location>
</feature>
<dbReference type="InterPro" id="IPR036576">
    <property type="entry name" value="WRKY_dom_sf"/>
</dbReference>
<evidence type="ECO:0000256" key="4">
    <source>
        <dbReference type="ARBA" id="ARBA00023163"/>
    </source>
</evidence>
<evidence type="ECO:0000259" key="7">
    <source>
        <dbReference type="PROSITE" id="PS50811"/>
    </source>
</evidence>
<dbReference type="OrthoDB" id="2021064at2759"/>
<evidence type="ECO:0000256" key="6">
    <source>
        <dbReference type="SAM" id="MobiDB-lite"/>
    </source>
</evidence>
<dbReference type="EMBL" id="JABCRI010000013">
    <property type="protein sequence ID" value="KAF8394814.1"/>
    <property type="molecule type" value="Genomic_DNA"/>
</dbReference>
<keyword evidence="4" id="KW-0804">Transcription</keyword>
<keyword evidence="3" id="KW-0238">DNA-binding</keyword>
<comment type="subcellular location">
    <subcellularLocation>
        <location evidence="1">Nucleus</location>
    </subcellularLocation>
</comment>
<feature type="compositionally biased region" description="Basic and acidic residues" evidence="6">
    <location>
        <begin position="86"/>
        <end position="108"/>
    </location>
</feature>
<dbReference type="AlphaFoldDB" id="A0A834YST6"/>
<evidence type="ECO:0000313" key="9">
    <source>
        <dbReference type="Proteomes" id="UP000655225"/>
    </source>
</evidence>
<evidence type="ECO:0000256" key="3">
    <source>
        <dbReference type="ARBA" id="ARBA00023125"/>
    </source>
</evidence>
<proteinExistence type="predicted"/>
<dbReference type="InterPro" id="IPR003657">
    <property type="entry name" value="WRKY_dom"/>
</dbReference>
<keyword evidence="2" id="KW-0805">Transcription regulation</keyword>
<dbReference type="GO" id="GO:0005634">
    <property type="term" value="C:nucleus"/>
    <property type="evidence" value="ECO:0007669"/>
    <property type="project" value="UniProtKB-SubCell"/>
</dbReference>
<feature type="compositionally biased region" description="Polar residues" evidence="6">
    <location>
        <begin position="70"/>
        <end position="83"/>
    </location>
</feature>
<dbReference type="Gene3D" id="2.20.25.80">
    <property type="entry name" value="WRKY domain"/>
    <property type="match status" value="1"/>
</dbReference>
<evidence type="ECO:0000313" key="8">
    <source>
        <dbReference type="EMBL" id="KAF8394814.1"/>
    </source>
</evidence>
<evidence type="ECO:0000256" key="2">
    <source>
        <dbReference type="ARBA" id="ARBA00023015"/>
    </source>
</evidence>
<dbReference type="GO" id="GO:0003700">
    <property type="term" value="F:DNA-binding transcription factor activity"/>
    <property type="evidence" value="ECO:0007669"/>
    <property type="project" value="InterPro"/>
</dbReference>
<comment type="caution">
    <text evidence="8">The sequence shown here is derived from an EMBL/GenBank/DDBJ whole genome shotgun (WGS) entry which is preliminary data.</text>
</comment>
<feature type="region of interest" description="Disordered" evidence="6">
    <location>
        <begin position="66"/>
        <end position="123"/>
    </location>
</feature>
<accession>A0A834YST6</accession>
<dbReference type="OMA" id="IDDGHQW"/>
<dbReference type="SMART" id="SM00774">
    <property type="entry name" value="WRKY"/>
    <property type="match status" value="1"/>
</dbReference>
<name>A0A834YST6_TETSI</name>
<keyword evidence="9" id="KW-1185">Reference proteome</keyword>
<dbReference type="PROSITE" id="PS50811">
    <property type="entry name" value="WRKY"/>
    <property type="match status" value="1"/>
</dbReference>
<dbReference type="InterPro" id="IPR044810">
    <property type="entry name" value="WRKY_plant"/>
</dbReference>
<dbReference type="Proteomes" id="UP000655225">
    <property type="component" value="Unassembled WGS sequence"/>
</dbReference>
<reference evidence="8 9" key="1">
    <citation type="submission" date="2020-04" db="EMBL/GenBank/DDBJ databases">
        <title>Plant Genome Project.</title>
        <authorList>
            <person name="Zhang R.-G."/>
        </authorList>
    </citation>
    <scope>NUCLEOTIDE SEQUENCE [LARGE SCALE GENOMIC DNA]</scope>
    <source>
        <strain evidence="8">YNK0</strain>
        <tissue evidence="8">Leaf</tissue>
    </source>
</reference>
<gene>
    <name evidence="8" type="ORF">HHK36_018750</name>
</gene>
<dbReference type="Pfam" id="PF03106">
    <property type="entry name" value="WRKY"/>
    <property type="match status" value="1"/>
</dbReference>
<evidence type="ECO:0000256" key="1">
    <source>
        <dbReference type="ARBA" id="ARBA00004123"/>
    </source>
</evidence>
<dbReference type="PANTHER" id="PTHR31282">
    <property type="entry name" value="WRKY TRANSCRIPTION FACTOR 21-RELATED"/>
    <property type="match status" value="1"/>
</dbReference>
<protein>
    <recommendedName>
        <fullName evidence="7">WRKY domain-containing protein</fullName>
    </recommendedName>
</protein>
<dbReference type="SUPFAM" id="SSF118290">
    <property type="entry name" value="WRKY DNA-binding domain"/>
    <property type="match status" value="1"/>
</dbReference>
<evidence type="ECO:0000256" key="5">
    <source>
        <dbReference type="ARBA" id="ARBA00023242"/>
    </source>
</evidence>
<dbReference type="GO" id="GO:0043565">
    <property type="term" value="F:sequence-specific DNA binding"/>
    <property type="evidence" value="ECO:0007669"/>
    <property type="project" value="InterPro"/>
</dbReference>
<keyword evidence="5" id="KW-0539">Nucleus</keyword>